<accession>A0ABU9RYF6</accession>
<evidence type="ECO:0000256" key="1">
    <source>
        <dbReference type="SAM" id="MobiDB-lite"/>
    </source>
</evidence>
<dbReference type="RefSeq" id="WP_342949187.1">
    <property type="nucleotide sequence ID" value="NZ_JAYMRV010000010.1"/>
</dbReference>
<evidence type="ECO:0000313" key="2">
    <source>
        <dbReference type="EMBL" id="MEM5425101.1"/>
    </source>
</evidence>
<dbReference type="Proteomes" id="UP001489897">
    <property type="component" value="Unassembled WGS sequence"/>
</dbReference>
<reference evidence="2 3" key="1">
    <citation type="submission" date="2024-01" db="EMBL/GenBank/DDBJ databases">
        <title>The diversity of rhizobia nodulating Mimosa spp. in eleven states of Brazil covering several biomes is determined by host plant, location, and edaphic factors.</title>
        <authorList>
            <person name="Rouws L."/>
            <person name="Barauna A."/>
            <person name="Beukes C."/>
            <person name="De Faria S.M."/>
            <person name="Gross E."/>
            <person name="Dos Reis Junior F.B."/>
            <person name="Simon M."/>
            <person name="Maluk M."/>
            <person name="Odee D.W."/>
            <person name="Kenicer G."/>
            <person name="Young J.P.W."/>
            <person name="Reis V.M."/>
            <person name="Zilli J."/>
            <person name="James E.K."/>
        </authorList>
    </citation>
    <scope>NUCLEOTIDE SEQUENCE [LARGE SCALE GENOMIC DNA]</scope>
    <source>
        <strain evidence="2 3">JPY167</strain>
    </source>
</reference>
<comment type="caution">
    <text evidence="2">The sequence shown here is derived from an EMBL/GenBank/DDBJ whole genome shotgun (WGS) entry which is preliminary data.</text>
</comment>
<feature type="region of interest" description="Disordered" evidence="1">
    <location>
        <begin position="87"/>
        <end position="120"/>
    </location>
</feature>
<organism evidence="2 3">
    <name type="scientific">Paraburkholderia ferrariae</name>
    <dbReference type="NCBI Taxonomy" id="386056"/>
    <lineage>
        <taxon>Bacteria</taxon>
        <taxon>Pseudomonadati</taxon>
        <taxon>Pseudomonadota</taxon>
        <taxon>Betaproteobacteria</taxon>
        <taxon>Burkholderiales</taxon>
        <taxon>Burkholderiaceae</taxon>
        <taxon>Paraburkholderia</taxon>
    </lineage>
</organism>
<proteinExistence type="predicted"/>
<name>A0ABU9RYF6_9BURK</name>
<evidence type="ECO:0000313" key="3">
    <source>
        <dbReference type="Proteomes" id="UP001489897"/>
    </source>
</evidence>
<sequence length="120" mass="12438">MEFRDTNAILDCACAGRPVTDSLTAAEKVGAIAELLSKGIDANAVLSGIAAILSAPGTPPGTAGEPLSDSAMRTAFAEAQAVHAARRAEHEAMIRRPHGGNDATPDVDESRKKWLADMQA</sequence>
<keyword evidence="3" id="KW-1185">Reference proteome</keyword>
<protein>
    <submittedName>
        <fullName evidence="2">Uncharacterized protein</fullName>
    </submittedName>
</protein>
<dbReference type="EMBL" id="JAYMRV010000010">
    <property type="protein sequence ID" value="MEM5425101.1"/>
    <property type="molecule type" value="Genomic_DNA"/>
</dbReference>
<feature type="compositionally biased region" description="Basic and acidic residues" evidence="1">
    <location>
        <begin position="108"/>
        <end position="120"/>
    </location>
</feature>
<gene>
    <name evidence="2" type="ORF">VSR73_29040</name>
</gene>